<dbReference type="InterPro" id="IPR050728">
    <property type="entry name" value="Zinc_Metalloprotease_M4"/>
</dbReference>
<dbReference type="PRINTS" id="PR00730">
    <property type="entry name" value="THERMOLYSIN"/>
</dbReference>
<keyword evidence="10" id="KW-0964">Secreted</keyword>
<keyword evidence="3 10" id="KW-0645">Protease</keyword>
<sequence>MNKKLVTTLVMSSLVASAFAINAGAAVTDKSTLKDENGKVHNVMGALGKVSGATAEARAMAALDLVGKDFGFAKAQGNFKVKDSHADENGVAHTKLDQVINGIKVFDHQMIVHEANGDVQGVTGDFAALTPNATKASLTSVAAIDKAVASTGFKGQLDRPATAELTYVAQGNKAVLAYNVNVAYNDTAEPANWSIMVNAVDGSIISSLNQIDFDQAGTASAKGVLGDTKTVNTYYYTSYGNWYLEDHTKSGLTSTGHDIETYDWKNGTSTYYDIASTSNTFSNPAAIDAHFYAGKVYDYYNSLGRNSWDGKGASIYSTVHYSKNYNNAYWDGSKMVYGDGDGVTFISLSGGFDVDAHEMTHAVTQTTSNLTYSNQSGALNESWSDAQASVMDSKDWSIGEDVYTPGTAGDALRYMDNPAKGGQPDNMSKYVNTSSDNGGVHTNSGIPNFAFYKFATAIGSRTIAGKVWYVASRDYMTSSTNFSGARAATLNAVAALYGSSSSYYSALQSAWSAVGVN</sequence>
<evidence type="ECO:0000256" key="4">
    <source>
        <dbReference type="ARBA" id="ARBA00022723"/>
    </source>
</evidence>
<evidence type="ECO:0000256" key="2">
    <source>
        <dbReference type="ARBA" id="ARBA00009388"/>
    </source>
</evidence>
<evidence type="ECO:0000259" key="12">
    <source>
        <dbReference type="Pfam" id="PF02868"/>
    </source>
</evidence>
<evidence type="ECO:0000259" key="13">
    <source>
        <dbReference type="Pfam" id="PF07504"/>
    </source>
</evidence>
<comment type="function">
    <text evidence="10">Extracellular zinc metalloprotease.</text>
</comment>
<dbReference type="CDD" id="cd09597">
    <property type="entry name" value="M4_TLP"/>
    <property type="match status" value="1"/>
</dbReference>
<feature type="domain" description="Peptidase M4" evidence="11">
    <location>
        <begin position="220"/>
        <end position="365"/>
    </location>
</feature>
<evidence type="ECO:0000256" key="7">
    <source>
        <dbReference type="ARBA" id="ARBA00022833"/>
    </source>
</evidence>
<protein>
    <recommendedName>
        <fullName evidence="10">Neutral metalloproteinase</fullName>
        <ecNumber evidence="10">3.4.24.-</ecNumber>
    </recommendedName>
</protein>
<dbReference type="eggNOG" id="COG3227">
    <property type="taxonomic scope" value="Bacteria"/>
</dbReference>
<keyword evidence="15" id="KW-1185">Reference proteome</keyword>
<evidence type="ECO:0000256" key="5">
    <source>
        <dbReference type="ARBA" id="ARBA00022729"/>
    </source>
</evidence>
<organism evidence="14 15">
    <name type="scientific">Tumebacillus flagellatus</name>
    <dbReference type="NCBI Taxonomy" id="1157490"/>
    <lineage>
        <taxon>Bacteria</taxon>
        <taxon>Bacillati</taxon>
        <taxon>Bacillota</taxon>
        <taxon>Bacilli</taxon>
        <taxon>Bacillales</taxon>
        <taxon>Alicyclobacillaceae</taxon>
        <taxon>Tumebacillus</taxon>
    </lineage>
</organism>
<keyword evidence="6 10" id="KW-0378">Hydrolase</keyword>
<feature type="active site" description="Proton donor" evidence="9">
    <location>
        <position position="441"/>
    </location>
</feature>
<comment type="cofactor">
    <cofactor evidence="1 10">
        <name>Zn(2+)</name>
        <dbReference type="ChEBI" id="CHEBI:29105"/>
    </cofactor>
</comment>
<evidence type="ECO:0000313" key="14">
    <source>
        <dbReference type="EMBL" id="KEO83430.1"/>
    </source>
</evidence>
<evidence type="ECO:0000256" key="3">
    <source>
        <dbReference type="ARBA" id="ARBA00022670"/>
    </source>
</evidence>
<comment type="subcellular location">
    <subcellularLocation>
        <location evidence="10">Secreted</location>
    </subcellularLocation>
</comment>
<dbReference type="InterPro" id="IPR027268">
    <property type="entry name" value="Peptidase_M4/M1_CTD_sf"/>
</dbReference>
<evidence type="ECO:0000256" key="6">
    <source>
        <dbReference type="ARBA" id="ARBA00022801"/>
    </source>
</evidence>
<dbReference type="Gene3D" id="1.10.390.10">
    <property type="entry name" value="Neutral Protease Domain 2"/>
    <property type="match status" value="1"/>
</dbReference>
<keyword evidence="7 10" id="KW-0862">Zinc</keyword>
<dbReference type="Pfam" id="PF01447">
    <property type="entry name" value="Peptidase_M4"/>
    <property type="match status" value="1"/>
</dbReference>
<feature type="active site" evidence="9">
    <location>
        <position position="358"/>
    </location>
</feature>
<dbReference type="SUPFAM" id="SSF55486">
    <property type="entry name" value="Metalloproteases ('zincins'), catalytic domain"/>
    <property type="match status" value="1"/>
</dbReference>
<dbReference type="Pfam" id="PF07504">
    <property type="entry name" value="FTP"/>
    <property type="match status" value="1"/>
</dbReference>
<comment type="caution">
    <text evidence="14">The sequence shown here is derived from an EMBL/GenBank/DDBJ whole genome shotgun (WGS) entry which is preliminary data.</text>
</comment>
<evidence type="ECO:0000256" key="10">
    <source>
        <dbReference type="RuleBase" id="RU366073"/>
    </source>
</evidence>
<dbReference type="Gene3D" id="3.10.170.10">
    <property type="match status" value="1"/>
</dbReference>
<reference evidence="14 15" key="1">
    <citation type="journal article" date="2013" name="Int. J. Syst. Evol. Microbiol.">
        <title>Tumebacillus flagellatus sp. nov., an alpha-amylase/pullulanase-producing bacterium isolated from cassava wastewater.</title>
        <authorList>
            <person name="Wang Q."/>
            <person name="Xie N."/>
            <person name="Qin Y."/>
            <person name="Shen N."/>
            <person name="Zhu J."/>
            <person name="Mi H."/>
            <person name="Huang R."/>
        </authorList>
    </citation>
    <scope>NUCLEOTIDE SEQUENCE [LARGE SCALE GENOMIC DNA]</scope>
    <source>
        <strain evidence="14 15">GST4</strain>
    </source>
</reference>
<feature type="signal peptide" evidence="10">
    <location>
        <begin position="1"/>
        <end position="20"/>
    </location>
</feature>
<feature type="domain" description="Peptidase M4 C-terminal" evidence="12">
    <location>
        <begin position="368"/>
        <end position="516"/>
    </location>
</feature>
<dbReference type="GO" id="GO:0005576">
    <property type="term" value="C:extracellular region"/>
    <property type="evidence" value="ECO:0007669"/>
    <property type="project" value="UniProtKB-SubCell"/>
</dbReference>
<evidence type="ECO:0000256" key="9">
    <source>
        <dbReference type="PIRSR" id="PIRSR623612-1"/>
    </source>
</evidence>
<dbReference type="InterPro" id="IPR011096">
    <property type="entry name" value="FTP_domain"/>
</dbReference>
<proteinExistence type="inferred from homology"/>
<dbReference type="Pfam" id="PF02868">
    <property type="entry name" value="Peptidase_M4_C"/>
    <property type="match status" value="1"/>
</dbReference>
<evidence type="ECO:0000259" key="11">
    <source>
        <dbReference type="Pfam" id="PF01447"/>
    </source>
</evidence>
<keyword evidence="8 10" id="KW-0482">Metalloprotease</keyword>
<dbReference type="EMBL" id="JMIR01000012">
    <property type="protein sequence ID" value="KEO83430.1"/>
    <property type="molecule type" value="Genomic_DNA"/>
</dbReference>
<dbReference type="OrthoDB" id="291295at2"/>
<dbReference type="PANTHER" id="PTHR33794:SF1">
    <property type="entry name" value="BACILLOLYSIN"/>
    <property type="match status" value="1"/>
</dbReference>
<dbReference type="InterPro" id="IPR001570">
    <property type="entry name" value="Peptidase_M4_C_domain"/>
</dbReference>
<dbReference type="AlphaFoldDB" id="A0A074LSG7"/>
<dbReference type="GO" id="GO:0006508">
    <property type="term" value="P:proteolysis"/>
    <property type="evidence" value="ECO:0007669"/>
    <property type="project" value="UniProtKB-KW"/>
</dbReference>
<evidence type="ECO:0000256" key="1">
    <source>
        <dbReference type="ARBA" id="ARBA00001947"/>
    </source>
</evidence>
<dbReference type="InterPro" id="IPR013856">
    <property type="entry name" value="Peptidase_M4_domain"/>
</dbReference>
<feature type="chain" id="PRO_5039762983" description="Neutral metalloproteinase" evidence="10">
    <location>
        <begin position="21"/>
        <end position="517"/>
    </location>
</feature>
<keyword evidence="4" id="KW-0479">Metal-binding</keyword>
<dbReference type="RefSeq" id="WP_038087686.1">
    <property type="nucleotide sequence ID" value="NZ_JMIR01000012.1"/>
</dbReference>
<accession>A0A074LSG7</accession>
<keyword evidence="5 10" id="KW-0732">Signal</keyword>
<dbReference type="STRING" id="1157490.EL26_10680"/>
<dbReference type="GO" id="GO:0046872">
    <property type="term" value="F:metal ion binding"/>
    <property type="evidence" value="ECO:0007669"/>
    <property type="project" value="UniProtKB-UniRule"/>
</dbReference>
<dbReference type="GO" id="GO:0004222">
    <property type="term" value="F:metalloendopeptidase activity"/>
    <property type="evidence" value="ECO:0007669"/>
    <property type="project" value="UniProtKB-UniRule"/>
</dbReference>
<comment type="similarity">
    <text evidence="2 10">Belongs to the peptidase M4 family.</text>
</comment>
<dbReference type="MEROPS" id="M04.021"/>
<dbReference type="InterPro" id="IPR023612">
    <property type="entry name" value="Peptidase_M4"/>
</dbReference>
<evidence type="ECO:0000256" key="8">
    <source>
        <dbReference type="ARBA" id="ARBA00023049"/>
    </source>
</evidence>
<evidence type="ECO:0000313" key="15">
    <source>
        <dbReference type="Proteomes" id="UP000027931"/>
    </source>
</evidence>
<dbReference type="Gene3D" id="3.10.450.40">
    <property type="match status" value="1"/>
</dbReference>
<gene>
    <name evidence="14" type="ORF">EL26_10680</name>
</gene>
<dbReference type="EC" id="3.4.24.-" evidence="10"/>
<feature type="domain" description="FTP" evidence="13">
    <location>
        <begin position="78"/>
        <end position="126"/>
    </location>
</feature>
<dbReference type="Gene3D" id="3.10.450.490">
    <property type="match status" value="1"/>
</dbReference>
<dbReference type="PANTHER" id="PTHR33794">
    <property type="entry name" value="BACILLOLYSIN"/>
    <property type="match status" value="1"/>
</dbReference>
<dbReference type="Proteomes" id="UP000027931">
    <property type="component" value="Unassembled WGS sequence"/>
</dbReference>
<name>A0A074LSG7_9BACL</name>